<dbReference type="Proteomes" id="UP001212152">
    <property type="component" value="Unassembled WGS sequence"/>
</dbReference>
<dbReference type="Gene3D" id="3.30.70.100">
    <property type="match status" value="1"/>
</dbReference>
<evidence type="ECO:0000259" key="1">
    <source>
        <dbReference type="Pfam" id="PF03992"/>
    </source>
</evidence>
<feature type="domain" description="ABM" evidence="1">
    <location>
        <begin position="12"/>
        <end position="71"/>
    </location>
</feature>
<keyword evidence="3" id="KW-1185">Reference proteome</keyword>
<dbReference type="AlphaFoldDB" id="A0AAD5XNM4"/>
<dbReference type="Pfam" id="PF03992">
    <property type="entry name" value="ABM"/>
    <property type="match status" value="1"/>
</dbReference>
<evidence type="ECO:0000313" key="2">
    <source>
        <dbReference type="EMBL" id="KAJ3180531.1"/>
    </source>
</evidence>
<dbReference type="InterPro" id="IPR011008">
    <property type="entry name" value="Dimeric_a/b-barrel"/>
</dbReference>
<proteinExistence type="predicted"/>
<protein>
    <recommendedName>
        <fullName evidence="1">ABM domain-containing protein</fullName>
    </recommendedName>
</protein>
<name>A0AAD5XNM4_9FUNG</name>
<gene>
    <name evidence="2" type="ORF">HDU87_002040</name>
</gene>
<dbReference type="SUPFAM" id="SSF54909">
    <property type="entry name" value="Dimeric alpha+beta barrel"/>
    <property type="match status" value="1"/>
</dbReference>
<dbReference type="InterPro" id="IPR007138">
    <property type="entry name" value="ABM_dom"/>
</dbReference>
<accession>A0AAD5XNM4</accession>
<comment type="caution">
    <text evidence="2">The sequence shown here is derived from an EMBL/GenBank/DDBJ whole genome shotgun (WGS) entry which is preliminary data.</text>
</comment>
<reference evidence="2" key="1">
    <citation type="submission" date="2020-05" db="EMBL/GenBank/DDBJ databases">
        <title>Phylogenomic resolution of chytrid fungi.</title>
        <authorList>
            <person name="Stajich J.E."/>
            <person name="Amses K."/>
            <person name="Simmons R."/>
            <person name="Seto K."/>
            <person name="Myers J."/>
            <person name="Bonds A."/>
            <person name="Quandt C.A."/>
            <person name="Barry K."/>
            <person name="Liu P."/>
            <person name="Grigoriev I."/>
            <person name="Longcore J.E."/>
            <person name="James T.Y."/>
        </authorList>
    </citation>
    <scope>NUCLEOTIDE SEQUENCE</scope>
    <source>
        <strain evidence="2">JEL0379</strain>
    </source>
</reference>
<evidence type="ECO:0000313" key="3">
    <source>
        <dbReference type="Proteomes" id="UP001212152"/>
    </source>
</evidence>
<dbReference type="EMBL" id="JADGJQ010000016">
    <property type="protein sequence ID" value="KAJ3180531.1"/>
    <property type="molecule type" value="Genomic_DNA"/>
</dbReference>
<sequence length="104" mass="11372">MTAAAAPPARLFVINTFTLKPGASQEEFVALMKATVDKAPAGCLSVQLHSSIDGRKVLNRSEWSDMATFERRFEGGGKEVFGKIMALVESVQQEPFWLNADVQV</sequence>
<organism evidence="2 3">
    <name type="scientific">Geranomyces variabilis</name>
    <dbReference type="NCBI Taxonomy" id="109894"/>
    <lineage>
        <taxon>Eukaryota</taxon>
        <taxon>Fungi</taxon>
        <taxon>Fungi incertae sedis</taxon>
        <taxon>Chytridiomycota</taxon>
        <taxon>Chytridiomycota incertae sedis</taxon>
        <taxon>Chytridiomycetes</taxon>
        <taxon>Spizellomycetales</taxon>
        <taxon>Powellomycetaceae</taxon>
        <taxon>Geranomyces</taxon>
    </lineage>
</organism>